<name>A0A0C3NWR9_PISTI</name>
<feature type="compositionally biased region" description="Basic and acidic residues" evidence="1">
    <location>
        <begin position="38"/>
        <end position="47"/>
    </location>
</feature>
<evidence type="ECO:0000313" key="2">
    <source>
        <dbReference type="EMBL" id="KIN99643.1"/>
    </source>
</evidence>
<dbReference type="EMBL" id="KN832003">
    <property type="protein sequence ID" value="KIN99643.1"/>
    <property type="molecule type" value="Genomic_DNA"/>
</dbReference>
<feature type="compositionally biased region" description="Basic and acidic residues" evidence="1">
    <location>
        <begin position="1"/>
        <end position="24"/>
    </location>
</feature>
<dbReference type="Proteomes" id="UP000054217">
    <property type="component" value="Unassembled WGS sequence"/>
</dbReference>
<feature type="region of interest" description="Disordered" evidence="1">
    <location>
        <begin position="1"/>
        <end position="82"/>
    </location>
</feature>
<proteinExistence type="predicted"/>
<reference evidence="2 3" key="1">
    <citation type="submission" date="2014-04" db="EMBL/GenBank/DDBJ databases">
        <authorList>
            <consortium name="DOE Joint Genome Institute"/>
            <person name="Kuo A."/>
            <person name="Kohler A."/>
            <person name="Costa M.D."/>
            <person name="Nagy L.G."/>
            <person name="Floudas D."/>
            <person name="Copeland A."/>
            <person name="Barry K.W."/>
            <person name="Cichocki N."/>
            <person name="Veneault-Fourrey C."/>
            <person name="LaButti K."/>
            <person name="Lindquist E.A."/>
            <person name="Lipzen A."/>
            <person name="Lundell T."/>
            <person name="Morin E."/>
            <person name="Murat C."/>
            <person name="Sun H."/>
            <person name="Tunlid A."/>
            <person name="Henrissat B."/>
            <person name="Grigoriev I.V."/>
            <person name="Hibbett D.S."/>
            <person name="Martin F."/>
            <person name="Nordberg H.P."/>
            <person name="Cantor M.N."/>
            <person name="Hua S.X."/>
        </authorList>
    </citation>
    <scope>NUCLEOTIDE SEQUENCE [LARGE SCALE GENOMIC DNA]</scope>
    <source>
        <strain evidence="2 3">Marx 270</strain>
    </source>
</reference>
<protein>
    <submittedName>
        <fullName evidence="2">Uncharacterized protein</fullName>
    </submittedName>
</protein>
<keyword evidence="3" id="KW-1185">Reference proteome</keyword>
<evidence type="ECO:0000256" key="1">
    <source>
        <dbReference type="SAM" id="MobiDB-lite"/>
    </source>
</evidence>
<gene>
    <name evidence="2" type="ORF">M404DRAFT_1004586</name>
</gene>
<dbReference type="InParanoid" id="A0A0C3NWR9"/>
<accession>A0A0C3NWR9</accession>
<dbReference type="AlphaFoldDB" id="A0A0C3NWR9"/>
<dbReference type="HOGENOM" id="CLU_166265_0_0_1"/>
<organism evidence="2 3">
    <name type="scientific">Pisolithus tinctorius Marx 270</name>
    <dbReference type="NCBI Taxonomy" id="870435"/>
    <lineage>
        <taxon>Eukaryota</taxon>
        <taxon>Fungi</taxon>
        <taxon>Dikarya</taxon>
        <taxon>Basidiomycota</taxon>
        <taxon>Agaricomycotina</taxon>
        <taxon>Agaricomycetes</taxon>
        <taxon>Agaricomycetidae</taxon>
        <taxon>Boletales</taxon>
        <taxon>Sclerodermatineae</taxon>
        <taxon>Pisolithaceae</taxon>
        <taxon>Pisolithus</taxon>
    </lineage>
</organism>
<sequence length="106" mass="11655">MTKQHHEAAKDAMKDGSGKEDTALKFKKPFQTVGRPAATDHDIHEDYVNNPPQNVARVPTSKRTPGVKEGAYEETSEPGVLGDEEIGRAKQIEVEGEMLNESSMHP</sequence>
<evidence type="ECO:0000313" key="3">
    <source>
        <dbReference type="Proteomes" id="UP000054217"/>
    </source>
</evidence>
<reference evidence="3" key="2">
    <citation type="submission" date="2015-01" db="EMBL/GenBank/DDBJ databases">
        <title>Evolutionary Origins and Diversification of the Mycorrhizal Mutualists.</title>
        <authorList>
            <consortium name="DOE Joint Genome Institute"/>
            <consortium name="Mycorrhizal Genomics Consortium"/>
            <person name="Kohler A."/>
            <person name="Kuo A."/>
            <person name="Nagy L.G."/>
            <person name="Floudas D."/>
            <person name="Copeland A."/>
            <person name="Barry K.W."/>
            <person name="Cichocki N."/>
            <person name="Veneault-Fourrey C."/>
            <person name="LaButti K."/>
            <person name="Lindquist E.A."/>
            <person name="Lipzen A."/>
            <person name="Lundell T."/>
            <person name="Morin E."/>
            <person name="Murat C."/>
            <person name="Riley R."/>
            <person name="Ohm R."/>
            <person name="Sun H."/>
            <person name="Tunlid A."/>
            <person name="Henrissat B."/>
            <person name="Grigoriev I.V."/>
            <person name="Hibbett D.S."/>
            <person name="Martin F."/>
        </authorList>
    </citation>
    <scope>NUCLEOTIDE SEQUENCE [LARGE SCALE GENOMIC DNA]</scope>
    <source>
        <strain evidence="3">Marx 270</strain>
    </source>
</reference>
<dbReference type="OrthoDB" id="3224585at2759"/>